<organism evidence="17 18">
    <name type="scientific">Leptobrachium leishanense</name>
    <name type="common">Leishan spiny toad</name>
    <dbReference type="NCBI Taxonomy" id="445787"/>
    <lineage>
        <taxon>Eukaryota</taxon>
        <taxon>Metazoa</taxon>
        <taxon>Chordata</taxon>
        <taxon>Craniata</taxon>
        <taxon>Vertebrata</taxon>
        <taxon>Euteleostomi</taxon>
        <taxon>Amphibia</taxon>
        <taxon>Batrachia</taxon>
        <taxon>Anura</taxon>
        <taxon>Pelobatoidea</taxon>
        <taxon>Megophryidae</taxon>
        <taxon>Leptobrachium</taxon>
    </lineage>
</organism>
<dbReference type="CDD" id="cd11461">
    <property type="entry name" value="bHLH-O_HES5"/>
    <property type="match status" value="1"/>
</dbReference>
<sequence length="157" mass="17937">MAPTGIALVDTLSSKEKNKLRKPIVEKMRRDRINSSIEQLKLLLEKEFHKQEPNVKLEKADILEMAVSYLQQQKSKPTSVVDPLQQDYKQGYAWCLREAVQFLHYFPEGSEAQIKLLNQLQGPQEDAPVTSFPHVSKPGDEKQAAKAAAPSKIWRPW</sequence>
<keyword evidence="18" id="KW-1185">Reference proteome</keyword>
<evidence type="ECO:0000313" key="18">
    <source>
        <dbReference type="Proteomes" id="UP000694569"/>
    </source>
</evidence>
<dbReference type="GeneTree" id="ENSGT00940000163190"/>
<name>A0A8C5PZ10_9ANUR</name>
<feature type="domain" description="Orange" evidence="16">
    <location>
        <begin position="88"/>
        <end position="120"/>
    </location>
</feature>
<reference evidence="17" key="2">
    <citation type="submission" date="2025-09" db="UniProtKB">
        <authorList>
            <consortium name="Ensembl"/>
        </authorList>
    </citation>
    <scope>IDENTIFICATION</scope>
</reference>
<evidence type="ECO:0000256" key="12">
    <source>
        <dbReference type="ARBA" id="ARBA00072975"/>
    </source>
</evidence>
<proteinExistence type="predicted"/>
<keyword evidence="9" id="KW-0539">Nucleus</keyword>
<comment type="subunit">
    <text evidence="10">Transcription repression requires formation of a complex with a corepressor protein of the Groucho/TLE family.</text>
</comment>
<dbReference type="PANTHER" id="PTHR10985">
    <property type="entry name" value="BASIC HELIX-LOOP-HELIX TRANSCRIPTION FACTOR, HES-RELATED"/>
    <property type="match status" value="1"/>
</dbReference>
<dbReference type="PROSITE" id="PS50888">
    <property type="entry name" value="BHLH"/>
    <property type="match status" value="1"/>
</dbReference>
<dbReference type="GO" id="GO:0046983">
    <property type="term" value="F:protein dimerization activity"/>
    <property type="evidence" value="ECO:0007669"/>
    <property type="project" value="InterPro"/>
</dbReference>
<evidence type="ECO:0000256" key="9">
    <source>
        <dbReference type="ARBA" id="ARBA00023242"/>
    </source>
</evidence>
<dbReference type="OrthoDB" id="6085656at2759"/>
<accession>A0A8C5PZ10</accession>
<keyword evidence="2" id="KW-0217">Developmental protein</keyword>
<dbReference type="GO" id="GO:0005634">
    <property type="term" value="C:nucleus"/>
    <property type="evidence" value="ECO:0007669"/>
    <property type="project" value="UniProtKB-SubCell"/>
</dbReference>
<dbReference type="SMART" id="SM00353">
    <property type="entry name" value="HLH"/>
    <property type="match status" value="1"/>
</dbReference>
<dbReference type="PROSITE" id="PS51054">
    <property type="entry name" value="ORANGE"/>
    <property type="match status" value="1"/>
</dbReference>
<dbReference type="FunFam" id="4.10.280.10:FF:000033">
    <property type="entry name" value="Transcription factor HES-5"/>
    <property type="match status" value="1"/>
</dbReference>
<evidence type="ECO:0000256" key="13">
    <source>
        <dbReference type="ARBA" id="ARBA00081413"/>
    </source>
</evidence>
<dbReference type="GO" id="GO:0097150">
    <property type="term" value="P:neuronal stem cell population maintenance"/>
    <property type="evidence" value="ECO:0007669"/>
    <property type="project" value="UniProtKB-ARBA"/>
</dbReference>
<evidence type="ECO:0000256" key="7">
    <source>
        <dbReference type="ARBA" id="ARBA00023125"/>
    </source>
</evidence>
<evidence type="ECO:0000313" key="17">
    <source>
        <dbReference type="Ensembl" id="ENSLLEP00000030122.1"/>
    </source>
</evidence>
<evidence type="ECO:0000259" key="16">
    <source>
        <dbReference type="PROSITE" id="PS51054"/>
    </source>
</evidence>
<dbReference type="GO" id="GO:0048513">
    <property type="term" value="P:animal organ development"/>
    <property type="evidence" value="ECO:0007669"/>
    <property type="project" value="UniProtKB-ARBA"/>
</dbReference>
<keyword evidence="3" id="KW-0678">Repressor</keyword>
<keyword evidence="6" id="KW-0805">Transcription regulation</keyword>
<feature type="region of interest" description="Disordered" evidence="14">
    <location>
        <begin position="124"/>
        <end position="157"/>
    </location>
</feature>
<evidence type="ECO:0000256" key="4">
    <source>
        <dbReference type="ARBA" id="ARBA00022782"/>
    </source>
</evidence>
<evidence type="ECO:0000256" key="14">
    <source>
        <dbReference type="SAM" id="MobiDB-lite"/>
    </source>
</evidence>
<dbReference type="InterPro" id="IPR050370">
    <property type="entry name" value="HES_HEY"/>
</dbReference>
<evidence type="ECO:0000256" key="8">
    <source>
        <dbReference type="ARBA" id="ARBA00023163"/>
    </source>
</evidence>
<evidence type="ECO:0000259" key="15">
    <source>
        <dbReference type="PROSITE" id="PS50888"/>
    </source>
</evidence>
<dbReference type="Proteomes" id="UP000694569">
    <property type="component" value="Unplaced"/>
</dbReference>
<comment type="subcellular location">
    <subcellularLocation>
        <location evidence="1">Nucleus</location>
    </subcellularLocation>
</comment>
<evidence type="ECO:0000256" key="1">
    <source>
        <dbReference type="ARBA" id="ARBA00004123"/>
    </source>
</evidence>
<dbReference type="InterPro" id="IPR011598">
    <property type="entry name" value="bHLH_dom"/>
</dbReference>
<reference evidence="17" key="1">
    <citation type="submission" date="2025-08" db="UniProtKB">
        <authorList>
            <consortium name="Ensembl"/>
        </authorList>
    </citation>
    <scope>IDENTIFICATION</scope>
</reference>
<dbReference type="Pfam" id="PF00010">
    <property type="entry name" value="HLH"/>
    <property type="match status" value="1"/>
</dbReference>
<evidence type="ECO:0000256" key="6">
    <source>
        <dbReference type="ARBA" id="ARBA00023015"/>
    </source>
</evidence>
<feature type="domain" description="BHLH" evidence="15">
    <location>
        <begin position="17"/>
        <end position="73"/>
    </location>
</feature>
<protein>
    <recommendedName>
        <fullName evidence="12">Transcription factor HES-5</fullName>
    </recommendedName>
    <alternativeName>
        <fullName evidence="13">Hairy and enhancer of split 5</fullName>
    </alternativeName>
</protein>
<dbReference type="Ensembl" id="ENSLLET00000031284.1">
    <property type="protein sequence ID" value="ENSLLEP00000030122.1"/>
    <property type="gene ID" value="ENSLLEG00000019106.1"/>
</dbReference>
<keyword evidence="5" id="KW-0524">Neurogenesis</keyword>
<dbReference type="GO" id="GO:0030154">
    <property type="term" value="P:cell differentiation"/>
    <property type="evidence" value="ECO:0007669"/>
    <property type="project" value="UniProtKB-KW"/>
</dbReference>
<dbReference type="GO" id="GO:0045596">
    <property type="term" value="P:negative regulation of cell differentiation"/>
    <property type="evidence" value="ECO:0007669"/>
    <property type="project" value="UniProtKB-ARBA"/>
</dbReference>
<dbReference type="GO" id="GO:0000122">
    <property type="term" value="P:negative regulation of transcription by RNA polymerase II"/>
    <property type="evidence" value="ECO:0007669"/>
    <property type="project" value="UniProtKB-ARBA"/>
</dbReference>
<dbReference type="AlphaFoldDB" id="A0A8C5PZ10"/>
<evidence type="ECO:0000256" key="10">
    <source>
        <dbReference type="ARBA" id="ARBA00023791"/>
    </source>
</evidence>
<keyword evidence="8" id="KW-0804">Transcription</keyword>
<keyword evidence="7" id="KW-0238">DNA-binding</keyword>
<dbReference type="Gene3D" id="4.10.280.10">
    <property type="entry name" value="Helix-loop-helix DNA-binding domain"/>
    <property type="match status" value="1"/>
</dbReference>
<dbReference type="GO" id="GO:0003677">
    <property type="term" value="F:DNA binding"/>
    <property type="evidence" value="ECO:0007669"/>
    <property type="project" value="UniProtKB-KW"/>
</dbReference>
<dbReference type="GO" id="GO:0007399">
    <property type="term" value="P:nervous system development"/>
    <property type="evidence" value="ECO:0007669"/>
    <property type="project" value="UniProtKB-KW"/>
</dbReference>
<evidence type="ECO:0000256" key="5">
    <source>
        <dbReference type="ARBA" id="ARBA00022902"/>
    </source>
</evidence>
<evidence type="ECO:0000256" key="3">
    <source>
        <dbReference type="ARBA" id="ARBA00022491"/>
    </source>
</evidence>
<dbReference type="SUPFAM" id="SSF47459">
    <property type="entry name" value="HLH, helix-loop-helix DNA-binding domain"/>
    <property type="match status" value="1"/>
</dbReference>
<comment type="function">
    <text evidence="11">Transcriptional repressor of genes that require a bHLH protein for their transcription. Plays an important role as neurogenesis negative regulator.</text>
</comment>
<keyword evidence="4" id="KW-0221">Differentiation</keyword>
<dbReference type="InterPro" id="IPR036638">
    <property type="entry name" value="HLH_DNA-bd_sf"/>
</dbReference>
<dbReference type="InterPro" id="IPR003650">
    <property type="entry name" value="Orange_dom"/>
</dbReference>
<evidence type="ECO:0000256" key="11">
    <source>
        <dbReference type="ARBA" id="ARBA00060201"/>
    </source>
</evidence>
<evidence type="ECO:0000256" key="2">
    <source>
        <dbReference type="ARBA" id="ARBA00022473"/>
    </source>
</evidence>